<accession>A0ABU6DNX3</accession>
<evidence type="ECO:0000313" key="3">
    <source>
        <dbReference type="Proteomes" id="UP001339883"/>
    </source>
</evidence>
<dbReference type="Pfam" id="PF11738">
    <property type="entry name" value="DUF3298"/>
    <property type="match status" value="1"/>
</dbReference>
<dbReference type="RefSeq" id="WP_325774219.1">
    <property type="nucleotide sequence ID" value="NZ_VTDN01000001.1"/>
</dbReference>
<evidence type="ECO:0000259" key="1">
    <source>
        <dbReference type="Pfam" id="PF11738"/>
    </source>
</evidence>
<feature type="domain" description="DUF3298" evidence="1">
    <location>
        <begin position="202"/>
        <end position="280"/>
    </location>
</feature>
<organism evidence="2 3">
    <name type="scientific">Acinetobacter pollinis</name>
    <dbReference type="NCBI Taxonomy" id="2605270"/>
    <lineage>
        <taxon>Bacteria</taxon>
        <taxon>Pseudomonadati</taxon>
        <taxon>Pseudomonadota</taxon>
        <taxon>Gammaproteobacteria</taxon>
        <taxon>Moraxellales</taxon>
        <taxon>Moraxellaceae</taxon>
        <taxon>Acinetobacter</taxon>
    </lineage>
</organism>
<evidence type="ECO:0000313" key="2">
    <source>
        <dbReference type="EMBL" id="MEB5475557.1"/>
    </source>
</evidence>
<dbReference type="InterPro" id="IPR037126">
    <property type="entry name" value="PdaC/RsiV-like_sf"/>
</dbReference>
<dbReference type="EMBL" id="VTDN01000001">
    <property type="protein sequence ID" value="MEB5475557.1"/>
    <property type="molecule type" value="Genomic_DNA"/>
</dbReference>
<gene>
    <name evidence="2" type="ORF">I2F25_00570</name>
</gene>
<reference evidence="2 3" key="1">
    <citation type="submission" date="2019-08" db="EMBL/GenBank/DDBJ databases">
        <title>Five species of Acinetobacter isolated from floral nectar and animal pollinators.</title>
        <authorList>
            <person name="Hendry T.A."/>
        </authorList>
    </citation>
    <scope>NUCLEOTIDE SEQUENCE [LARGE SCALE GENOMIC DNA]</scope>
    <source>
        <strain evidence="2 3">MD18.27</strain>
    </source>
</reference>
<dbReference type="Proteomes" id="UP001339883">
    <property type="component" value="Unassembled WGS sequence"/>
</dbReference>
<comment type="caution">
    <text evidence="2">The sequence shown here is derived from an EMBL/GenBank/DDBJ whole genome shotgun (WGS) entry which is preliminary data.</text>
</comment>
<dbReference type="PROSITE" id="PS51257">
    <property type="entry name" value="PROKAR_LIPOPROTEIN"/>
    <property type="match status" value="1"/>
</dbReference>
<dbReference type="Gene3D" id="3.90.640.20">
    <property type="entry name" value="Heat-shock cognate protein, ATPase"/>
    <property type="match status" value="1"/>
</dbReference>
<sequence length="295" mass="33115">MDYSKHKLLFLCCSVIGLSFITTGCQKKEPSTSEKPAVSEVKHEAPTFKFTGNVVTTPVHLNECSGRNCPEFSVKHIQSNAPFIDQTIQQASLDQLKEILESSDTTAVSASNSASIPETTENDYRIQVQKYADSFMALDEALKKLSANGNISLHVEPKIIKQTPQMVVVQLSTDSFLGGAHGSASQQYFNFDLATKQQLHLEDILQPEQKKALEKLAHDQFEKWIKRENLAESTSDYEEAWTFKLSHNFYFNDKGLVLQYGEYEIGPYVVGMPSFTIGYEQLVGIVKPNYLPKNM</sequence>
<protein>
    <submittedName>
        <fullName evidence="2">DUF3298 domain-containing protein</fullName>
    </submittedName>
</protein>
<dbReference type="InterPro" id="IPR021729">
    <property type="entry name" value="DUF3298"/>
</dbReference>
<proteinExistence type="predicted"/>
<name>A0ABU6DNX3_9GAMM</name>
<keyword evidence="3" id="KW-1185">Reference proteome</keyword>
<dbReference type="Gene3D" id="3.30.565.40">
    <property type="entry name" value="Fervidobacterium nodosum Rt17-B1 like"/>
    <property type="match status" value="1"/>
</dbReference>